<dbReference type="GeneID" id="19945245"/>
<dbReference type="OrthoDB" id="73806at2759"/>
<dbReference type="EMBL" id="JH767142">
    <property type="protein sequence ID" value="EQC38088.1"/>
    <property type="molecule type" value="Genomic_DNA"/>
</dbReference>
<evidence type="ECO:0000313" key="1">
    <source>
        <dbReference type="EMBL" id="EQC38088.1"/>
    </source>
</evidence>
<gene>
    <name evidence="1" type="ORF">SDRG_04518</name>
</gene>
<protein>
    <submittedName>
        <fullName evidence="1">Uncharacterized protein</fullName>
    </submittedName>
</protein>
<name>T0RZW0_SAPDV</name>
<dbReference type="Proteomes" id="UP000030762">
    <property type="component" value="Unassembled WGS sequence"/>
</dbReference>
<accession>T0RZW0</accession>
<dbReference type="InParanoid" id="T0RZW0"/>
<reference evidence="1 2" key="1">
    <citation type="submission" date="2012-04" db="EMBL/GenBank/DDBJ databases">
        <title>The Genome Sequence of Saprolegnia declina VS20.</title>
        <authorList>
            <consortium name="The Broad Institute Genome Sequencing Platform"/>
            <person name="Russ C."/>
            <person name="Nusbaum C."/>
            <person name="Tyler B."/>
            <person name="van West P."/>
            <person name="Dieguez-Uribeondo J."/>
            <person name="de Bruijn I."/>
            <person name="Tripathy S."/>
            <person name="Jiang R."/>
            <person name="Young S.K."/>
            <person name="Zeng Q."/>
            <person name="Gargeya S."/>
            <person name="Fitzgerald M."/>
            <person name="Haas B."/>
            <person name="Abouelleil A."/>
            <person name="Alvarado L."/>
            <person name="Arachchi H.M."/>
            <person name="Berlin A."/>
            <person name="Chapman S.B."/>
            <person name="Goldberg J."/>
            <person name="Griggs A."/>
            <person name="Gujja S."/>
            <person name="Hansen M."/>
            <person name="Howarth C."/>
            <person name="Imamovic A."/>
            <person name="Larimer J."/>
            <person name="McCowen C."/>
            <person name="Montmayeur A."/>
            <person name="Murphy C."/>
            <person name="Neiman D."/>
            <person name="Pearson M."/>
            <person name="Priest M."/>
            <person name="Roberts A."/>
            <person name="Saif S."/>
            <person name="Shea T."/>
            <person name="Sisk P."/>
            <person name="Sykes S."/>
            <person name="Wortman J."/>
            <person name="Nusbaum C."/>
            <person name="Birren B."/>
        </authorList>
    </citation>
    <scope>NUCLEOTIDE SEQUENCE [LARGE SCALE GENOMIC DNA]</scope>
    <source>
        <strain evidence="1 2">VS20</strain>
    </source>
</reference>
<sequence>MAATLKVVERRRRAPSSPIRVQAPVVPGPDALLGQWHKAAIAMYDIRRALEVPCEAQEPSSGQLTMGLLEMPLESDESIIAMNKRLIQERNALMQQKEIWQAELQGQHDSLQEVLLATRQLKLKLQTQATLDGPSA</sequence>
<dbReference type="AlphaFoldDB" id="T0RZW0"/>
<dbReference type="RefSeq" id="XP_008608415.1">
    <property type="nucleotide sequence ID" value="XM_008610193.1"/>
</dbReference>
<dbReference type="OMA" id="WHKAAIA"/>
<dbReference type="VEuPathDB" id="FungiDB:SDRG_04518"/>
<organism evidence="1 2">
    <name type="scientific">Saprolegnia diclina (strain VS20)</name>
    <dbReference type="NCBI Taxonomy" id="1156394"/>
    <lineage>
        <taxon>Eukaryota</taxon>
        <taxon>Sar</taxon>
        <taxon>Stramenopiles</taxon>
        <taxon>Oomycota</taxon>
        <taxon>Saprolegniomycetes</taxon>
        <taxon>Saprolegniales</taxon>
        <taxon>Saprolegniaceae</taxon>
        <taxon>Saprolegnia</taxon>
    </lineage>
</organism>
<proteinExistence type="predicted"/>
<evidence type="ECO:0000313" key="2">
    <source>
        <dbReference type="Proteomes" id="UP000030762"/>
    </source>
</evidence>
<keyword evidence="2" id="KW-1185">Reference proteome</keyword>